<dbReference type="PANTHER" id="PTHR12442">
    <property type="entry name" value="DYNEIN INTERMEDIATE CHAIN"/>
    <property type="match status" value="1"/>
</dbReference>
<evidence type="ECO:0000313" key="13">
    <source>
        <dbReference type="Ensembl" id="ENSTNIP00000002282.1"/>
    </source>
</evidence>
<dbReference type="AlphaFoldDB" id="H3C214"/>
<name>H3C214_TETNG</name>
<sequence length="615" mass="67811">MTDAEQRAETVIQDVTEDMLKEEIFVHITETELITVLDLPSTSVSAESDDAPGVRENNSRYAEVCSTCSGTDKYVNVSVQKMKGPAKNKQAQTDPVTFVDSDSITMSLALDPYNALSTEQSESESNVIPHWMTYKKAEVETSKAEDASLSSSRSASSDLVDLSLVSVISSRTSGDEIGSSLTPELELQMLMSSESFHNCLQLMERVILANILQPQLASYRLLHNIKDGDVNVGKVEQLQGEVVEVTEDCKGPQPPAVELLWVFSCRLTRGHSVTTMAWNKKNPDVLAVGYSNFGYGYHKPGLVCCWSIKNTKWPNRVIHCDGPVTSLNFSYNNPSQLAVGLLDGTIVIYNIYDQHIKSCVYSTNDSPSRHMGPVWQLKWCHLSPDLSTKSVDSLFSVAADGRISKWNQGSNGLDCRGMPAVCYNDISLLKATVCVCVCVGPQNSNIYLIGTWDGLIHKCTRSNTQHSLETYRSHLCAVNAVVWSPFSPDVFLSCSSDCTIQLWKQYHLRPLLTFTCITGAVEDIKWSQRQAAVFGAVSEKQLLIWDLSLNMREPVIVQPTTPTANMKKLLFSTETNCVLVGDSNGLVSVYQLKNLHEESSQVDVLDGVISSVLSS</sequence>
<dbReference type="GO" id="GO:0045504">
    <property type="term" value="F:dynein heavy chain binding"/>
    <property type="evidence" value="ECO:0007669"/>
    <property type="project" value="TreeGrafter"/>
</dbReference>
<dbReference type="SUPFAM" id="SSF50978">
    <property type="entry name" value="WD40 repeat-like"/>
    <property type="match status" value="1"/>
</dbReference>
<dbReference type="Ensembl" id="ENSTNIT00000000251.1">
    <property type="protein sequence ID" value="ENSTNIP00000002282.1"/>
    <property type="gene ID" value="ENSTNIG00000001571.1"/>
</dbReference>
<protein>
    <recommendedName>
        <fullName evidence="10">Dynein axonemal intermediate chain 4</fullName>
    </recommendedName>
    <alternativeName>
        <fullName evidence="11">WD repeat-containing protein 78</fullName>
    </alternativeName>
</protein>
<keyword evidence="7" id="KW-0206">Cytoskeleton</keyword>
<evidence type="ECO:0000256" key="10">
    <source>
        <dbReference type="ARBA" id="ARBA00040002"/>
    </source>
</evidence>
<comment type="subcellular location">
    <subcellularLocation>
        <location evidence="1">Cytoplasm</location>
        <location evidence="1">Cytoskeleton</location>
        <location evidence="1">Flagellum axoneme</location>
    </subcellularLocation>
    <subcellularLocation>
        <location evidence="9">Dynein axonemal particle</location>
    </subcellularLocation>
</comment>
<keyword evidence="3 12" id="KW-0853">WD repeat</keyword>
<evidence type="ECO:0000256" key="6">
    <source>
        <dbReference type="ARBA" id="ARBA00023069"/>
    </source>
</evidence>
<dbReference type="SMART" id="SM00320">
    <property type="entry name" value="WD40"/>
    <property type="match status" value="5"/>
</dbReference>
<keyword evidence="14" id="KW-1185">Reference proteome</keyword>
<dbReference type="GO" id="GO:0120293">
    <property type="term" value="C:dynein axonemal particle"/>
    <property type="evidence" value="ECO:0007669"/>
    <property type="project" value="UniProtKB-SubCell"/>
</dbReference>
<proteinExistence type="predicted"/>
<dbReference type="Pfam" id="PF00400">
    <property type="entry name" value="WD40"/>
    <property type="match status" value="2"/>
</dbReference>
<keyword evidence="6" id="KW-0969">Cilium</keyword>
<dbReference type="InterPro" id="IPR001680">
    <property type="entry name" value="WD40_rpt"/>
</dbReference>
<evidence type="ECO:0000256" key="7">
    <source>
        <dbReference type="ARBA" id="ARBA00023212"/>
    </source>
</evidence>
<reference evidence="13" key="2">
    <citation type="submission" date="2025-08" db="UniProtKB">
        <authorList>
            <consortium name="Ensembl"/>
        </authorList>
    </citation>
    <scope>IDENTIFICATION</scope>
</reference>
<dbReference type="PROSITE" id="PS50082">
    <property type="entry name" value="WD_REPEATS_2"/>
    <property type="match status" value="1"/>
</dbReference>
<dbReference type="OMA" id="MEVTTYR"/>
<dbReference type="PANTHER" id="PTHR12442:SF12">
    <property type="entry name" value="DYNEIN AXONEMAL INTERMEDIATE CHAIN 4"/>
    <property type="match status" value="1"/>
</dbReference>
<keyword evidence="8" id="KW-0966">Cell projection</keyword>
<dbReference type="Gene3D" id="2.130.10.10">
    <property type="entry name" value="YVTN repeat-like/Quinoprotein amine dehydrogenase"/>
    <property type="match status" value="2"/>
</dbReference>
<dbReference type="InterPro" id="IPR036322">
    <property type="entry name" value="WD40_repeat_dom_sf"/>
</dbReference>
<dbReference type="GO" id="GO:0003341">
    <property type="term" value="P:cilium movement"/>
    <property type="evidence" value="ECO:0007669"/>
    <property type="project" value="TreeGrafter"/>
</dbReference>
<evidence type="ECO:0000256" key="12">
    <source>
        <dbReference type="PROSITE-ProRule" id="PRU00221"/>
    </source>
</evidence>
<evidence type="ECO:0000256" key="8">
    <source>
        <dbReference type="ARBA" id="ARBA00023273"/>
    </source>
</evidence>
<dbReference type="Proteomes" id="UP000007303">
    <property type="component" value="Unassembled WGS sequence"/>
</dbReference>
<keyword evidence="5" id="KW-0282">Flagellum</keyword>
<dbReference type="HOGENOM" id="CLU_015820_0_0_1"/>
<evidence type="ECO:0000256" key="9">
    <source>
        <dbReference type="ARBA" id="ARBA00024190"/>
    </source>
</evidence>
<evidence type="ECO:0000256" key="4">
    <source>
        <dbReference type="ARBA" id="ARBA00022737"/>
    </source>
</evidence>
<organism evidence="13 14">
    <name type="scientific">Tetraodon nigroviridis</name>
    <name type="common">Spotted green pufferfish</name>
    <name type="synonym">Chelonodon nigroviridis</name>
    <dbReference type="NCBI Taxonomy" id="99883"/>
    <lineage>
        <taxon>Eukaryota</taxon>
        <taxon>Metazoa</taxon>
        <taxon>Chordata</taxon>
        <taxon>Craniata</taxon>
        <taxon>Vertebrata</taxon>
        <taxon>Euteleostomi</taxon>
        <taxon>Actinopterygii</taxon>
        <taxon>Neopterygii</taxon>
        <taxon>Teleostei</taxon>
        <taxon>Neoteleostei</taxon>
        <taxon>Acanthomorphata</taxon>
        <taxon>Eupercaria</taxon>
        <taxon>Tetraodontiformes</taxon>
        <taxon>Tetradontoidea</taxon>
        <taxon>Tetraodontidae</taxon>
        <taxon>Tetraodon</taxon>
    </lineage>
</organism>
<evidence type="ECO:0000256" key="11">
    <source>
        <dbReference type="ARBA" id="ARBA00041557"/>
    </source>
</evidence>
<evidence type="ECO:0000256" key="5">
    <source>
        <dbReference type="ARBA" id="ARBA00022846"/>
    </source>
</evidence>
<keyword evidence="4" id="KW-0677">Repeat</keyword>
<feature type="repeat" description="WD" evidence="12">
    <location>
        <begin position="471"/>
        <end position="504"/>
    </location>
</feature>
<dbReference type="InterPro" id="IPR015943">
    <property type="entry name" value="WD40/YVTN_repeat-like_dom_sf"/>
</dbReference>
<keyword evidence="2" id="KW-0963">Cytoplasm</keyword>
<accession>H3C214</accession>
<evidence type="ECO:0000313" key="14">
    <source>
        <dbReference type="Proteomes" id="UP000007303"/>
    </source>
</evidence>
<dbReference type="InterPro" id="IPR050687">
    <property type="entry name" value="Dynein_IC"/>
</dbReference>
<reference evidence="14" key="1">
    <citation type="journal article" date="2004" name="Nature">
        <title>Genome duplication in the teleost fish Tetraodon nigroviridis reveals the early vertebrate proto-karyotype.</title>
        <authorList>
            <person name="Jaillon O."/>
            <person name="Aury J.-M."/>
            <person name="Brunet F."/>
            <person name="Petit J.-L."/>
            <person name="Stange-Thomann N."/>
            <person name="Mauceli E."/>
            <person name="Bouneau L."/>
            <person name="Fischer C."/>
            <person name="Ozouf-Costaz C."/>
            <person name="Bernot A."/>
            <person name="Nicaud S."/>
            <person name="Jaffe D."/>
            <person name="Fisher S."/>
            <person name="Lutfalla G."/>
            <person name="Dossat C."/>
            <person name="Segurens B."/>
            <person name="Dasilva C."/>
            <person name="Salanoubat M."/>
            <person name="Levy M."/>
            <person name="Boudet N."/>
            <person name="Castellano S."/>
            <person name="Anthouard V."/>
            <person name="Jubin C."/>
            <person name="Castelli V."/>
            <person name="Katinka M."/>
            <person name="Vacherie B."/>
            <person name="Biemont C."/>
            <person name="Skalli Z."/>
            <person name="Cattolico L."/>
            <person name="Poulain J."/>
            <person name="De Berardinis V."/>
            <person name="Cruaud C."/>
            <person name="Duprat S."/>
            <person name="Brottier P."/>
            <person name="Coutanceau J.-P."/>
            <person name="Gouzy J."/>
            <person name="Parra G."/>
            <person name="Lardier G."/>
            <person name="Chapple C."/>
            <person name="McKernan K.J."/>
            <person name="McEwan P."/>
            <person name="Bosak S."/>
            <person name="Kellis M."/>
            <person name="Volff J.-N."/>
            <person name="Guigo R."/>
            <person name="Zody M.C."/>
            <person name="Mesirov J."/>
            <person name="Lindblad-Toh K."/>
            <person name="Birren B."/>
            <person name="Nusbaum C."/>
            <person name="Kahn D."/>
            <person name="Robinson-Rechavi M."/>
            <person name="Laudet V."/>
            <person name="Schachter V."/>
            <person name="Quetier F."/>
            <person name="Saurin W."/>
            <person name="Scarpelli C."/>
            <person name="Wincker P."/>
            <person name="Lander E.S."/>
            <person name="Weissenbach J."/>
            <person name="Roest Crollius H."/>
        </authorList>
    </citation>
    <scope>NUCLEOTIDE SEQUENCE [LARGE SCALE GENOMIC DNA]</scope>
</reference>
<dbReference type="GO" id="GO:0005858">
    <property type="term" value="C:axonemal dynein complex"/>
    <property type="evidence" value="ECO:0007669"/>
    <property type="project" value="TreeGrafter"/>
</dbReference>
<evidence type="ECO:0000256" key="1">
    <source>
        <dbReference type="ARBA" id="ARBA00004611"/>
    </source>
</evidence>
<dbReference type="GeneTree" id="ENSGT00940000156209"/>
<dbReference type="GO" id="GO:0045503">
    <property type="term" value="F:dynein light chain binding"/>
    <property type="evidence" value="ECO:0007669"/>
    <property type="project" value="TreeGrafter"/>
</dbReference>
<dbReference type="FunCoup" id="H3C214">
    <property type="interactions" value="189"/>
</dbReference>
<evidence type="ECO:0000256" key="2">
    <source>
        <dbReference type="ARBA" id="ARBA00022490"/>
    </source>
</evidence>
<dbReference type="InParanoid" id="H3C214"/>
<reference evidence="13" key="3">
    <citation type="submission" date="2025-09" db="UniProtKB">
        <authorList>
            <consortium name="Ensembl"/>
        </authorList>
    </citation>
    <scope>IDENTIFICATION</scope>
</reference>
<evidence type="ECO:0000256" key="3">
    <source>
        <dbReference type="ARBA" id="ARBA00022574"/>
    </source>
</evidence>
<dbReference type="STRING" id="99883.ENSTNIP00000002282"/>